<dbReference type="InterPro" id="IPR001005">
    <property type="entry name" value="SANT/Myb"/>
</dbReference>
<dbReference type="PROSITE" id="PS51294">
    <property type="entry name" value="HTH_MYB"/>
    <property type="match status" value="1"/>
</dbReference>
<keyword evidence="6" id="KW-0539">Nucleus</keyword>
<dbReference type="GO" id="GO:0003677">
    <property type="term" value="F:DNA binding"/>
    <property type="evidence" value="ECO:0007669"/>
    <property type="project" value="UniProtKB-KW"/>
</dbReference>
<evidence type="ECO:0000313" key="9">
    <source>
        <dbReference type="EMBL" id="KAJ0979061.1"/>
    </source>
</evidence>
<name>A0A9D5CSP8_9LILI</name>
<sequence length="367" mass="40499">MNAEIMMAVEPIDSPSVEEGCDGSSSGGGSALKKGPWTSIEDAILIDYVRKHGRTDNEIKNYWNTRIKRRQRAGLPLYPPPLCFQASNYSQNNHTENEFSCYYKEKNEKTIGIPSIILDNIKGNRGNVPYAPPFPENTFRSMMGQSYGSQPSGFMNQVTNHLKQLQEPQPLLPTFHGSFANGFFILDQLSDFSRNACRTLGMVYPPDSDPNCRNLNPFEGSTSGSHALLNGKFSASKPIIGDLMLELPSFQYPETDSSSWLSHPSTPLQPIQTHVQPPPATVPDCASSHNSGLLEDLLHEAKTFCNSNNQPSAGAQIVLHHCPAVLQKVPCPDLVRLAGKNSMTQFHLWPVLLLRYSVKAQLLSVAS</sequence>
<keyword evidence="10" id="KW-1185">Reference proteome</keyword>
<organism evidence="9 10">
    <name type="scientific">Dioscorea zingiberensis</name>
    <dbReference type="NCBI Taxonomy" id="325984"/>
    <lineage>
        <taxon>Eukaryota</taxon>
        <taxon>Viridiplantae</taxon>
        <taxon>Streptophyta</taxon>
        <taxon>Embryophyta</taxon>
        <taxon>Tracheophyta</taxon>
        <taxon>Spermatophyta</taxon>
        <taxon>Magnoliopsida</taxon>
        <taxon>Liliopsida</taxon>
        <taxon>Dioscoreales</taxon>
        <taxon>Dioscoreaceae</taxon>
        <taxon>Dioscorea</taxon>
    </lineage>
</organism>
<protein>
    <recommendedName>
        <fullName evidence="8">HTH myb-type domain-containing protein</fullName>
    </recommendedName>
</protein>
<keyword evidence="2" id="KW-0677">Repeat</keyword>
<evidence type="ECO:0000256" key="3">
    <source>
        <dbReference type="ARBA" id="ARBA00023015"/>
    </source>
</evidence>
<evidence type="ECO:0000256" key="4">
    <source>
        <dbReference type="ARBA" id="ARBA00023125"/>
    </source>
</evidence>
<evidence type="ECO:0000256" key="1">
    <source>
        <dbReference type="ARBA" id="ARBA00004123"/>
    </source>
</evidence>
<dbReference type="PANTHER" id="PTHR47995:SF18">
    <property type="entry name" value="TRANSCRIPTION FACTOR MYB65"/>
    <property type="match status" value="1"/>
</dbReference>
<evidence type="ECO:0000259" key="8">
    <source>
        <dbReference type="PROSITE" id="PS51294"/>
    </source>
</evidence>
<dbReference type="SUPFAM" id="SSF46689">
    <property type="entry name" value="Homeodomain-like"/>
    <property type="match status" value="1"/>
</dbReference>
<evidence type="ECO:0000256" key="7">
    <source>
        <dbReference type="SAM" id="MobiDB-lite"/>
    </source>
</evidence>
<keyword evidence="4" id="KW-0238">DNA-binding</keyword>
<dbReference type="AlphaFoldDB" id="A0A9D5CSP8"/>
<keyword evidence="5" id="KW-0804">Transcription</keyword>
<gene>
    <name evidence="9" type="ORF">J5N97_014535</name>
</gene>
<reference evidence="9" key="2">
    <citation type="journal article" date="2022" name="Hortic Res">
        <title>The genome of Dioscorea zingiberensis sheds light on the biosynthesis, origin and evolution of the medicinally important diosgenin saponins.</title>
        <authorList>
            <person name="Li Y."/>
            <person name="Tan C."/>
            <person name="Li Z."/>
            <person name="Guo J."/>
            <person name="Li S."/>
            <person name="Chen X."/>
            <person name="Wang C."/>
            <person name="Dai X."/>
            <person name="Yang H."/>
            <person name="Song W."/>
            <person name="Hou L."/>
            <person name="Xu J."/>
            <person name="Tong Z."/>
            <person name="Xu A."/>
            <person name="Yuan X."/>
            <person name="Wang W."/>
            <person name="Yang Q."/>
            <person name="Chen L."/>
            <person name="Sun Z."/>
            <person name="Wang K."/>
            <person name="Pan B."/>
            <person name="Chen J."/>
            <person name="Bao Y."/>
            <person name="Liu F."/>
            <person name="Qi X."/>
            <person name="Gang D.R."/>
            <person name="Wen J."/>
            <person name="Li J."/>
        </authorList>
    </citation>
    <scope>NUCLEOTIDE SEQUENCE</scope>
    <source>
        <strain evidence="9">Dzin_1.0</strain>
    </source>
</reference>
<dbReference type="SMART" id="SM00717">
    <property type="entry name" value="SANT"/>
    <property type="match status" value="1"/>
</dbReference>
<feature type="region of interest" description="Disordered" evidence="7">
    <location>
        <begin position="14"/>
        <end position="33"/>
    </location>
</feature>
<dbReference type="InterPro" id="IPR009057">
    <property type="entry name" value="Homeodomain-like_sf"/>
</dbReference>
<accession>A0A9D5CSP8</accession>
<proteinExistence type="predicted"/>
<dbReference type="EMBL" id="JAGGNH010000003">
    <property type="protein sequence ID" value="KAJ0979061.1"/>
    <property type="molecule type" value="Genomic_DNA"/>
</dbReference>
<comment type="subcellular location">
    <subcellularLocation>
        <location evidence="1">Nucleus</location>
    </subcellularLocation>
</comment>
<dbReference type="InterPro" id="IPR017930">
    <property type="entry name" value="Myb_dom"/>
</dbReference>
<evidence type="ECO:0000256" key="2">
    <source>
        <dbReference type="ARBA" id="ARBA00022737"/>
    </source>
</evidence>
<keyword evidence="3" id="KW-0805">Transcription regulation</keyword>
<evidence type="ECO:0000256" key="6">
    <source>
        <dbReference type="ARBA" id="ARBA00023242"/>
    </source>
</evidence>
<comment type="caution">
    <text evidence="9">The sequence shown here is derived from an EMBL/GenBank/DDBJ whole genome shotgun (WGS) entry which is preliminary data.</text>
</comment>
<reference evidence="9" key="1">
    <citation type="submission" date="2021-03" db="EMBL/GenBank/DDBJ databases">
        <authorList>
            <person name="Li Z."/>
            <person name="Yang C."/>
        </authorList>
    </citation>
    <scope>NUCLEOTIDE SEQUENCE</scope>
    <source>
        <strain evidence="9">Dzin_1.0</strain>
        <tissue evidence="9">Leaf</tissue>
    </source>
</reference>
<dbReference type="OrthoDB" id="2143914at2759"/>
<dbReference type="PANTHER" id="PTHR47995">
    <property type="entry name" value="TRANSCRIPTION FACTOR MYB33-RELATED"/>
    <property type="match status" value="1"/>
</dbReference>
<dbReference type="CDD" id="cd00167">
    <property type="entry name" value="SANT"/>
    <property type="match status" value="1"/>
</dbReference>
<evidence type="ECO:0000313" key="10">
    <source>
        <dbReference type="Proteomes" id="UP001085076"/>
    </source>
</evidence>
<dbReference type="GO" id="GO:0005634">
    <property type="term" value="C:nucleus"/>
    <property type="evidence" value="ECO:0007669"/>
    <property type="project" value="UniProtKB-SubCell"/>
</dbReference>
<dbReference type="Gene3D" id="1.10.10.60">
    <property type="entry name" value="Homeodomain-like"/>
    <property type="match status" value="1"/>
</dbReference>
<feature type="domain" description="HTH myb-type" evidence="8">
    <location>
        <begin position="29"/>
        <end position="71"/>
    </location>
</feature>
<evidence type="ECO:0000256" key="5">
    <source>
        <dbReference type="ARBA" id="ARBA00023163"/>
    </source>
</evidence>
<dbReference type="Proteomes" id="UP001085076">
    <property type="component" value="Miscellaneous, Linkage group lg03"/>
</dbReference>